<feature type="compositionally biased region" description="Polar residues" evidence="1">
    <location>
        <begin position="219"/>
        <end position="234"/>
    </location>
</feature>
<gene>
    <name evidence="2" type="ORF">IAS62_003969</name>
</gene>
<accession>A0ABZ2AWR7</accession>
<reference evidence="2 3" key="1">
    <citation type="submission" date="2024-01" db="EMBL/GenBank/DDBJ databases">
        <title>Comparative genomics of Cryptococcus and Kwoniella reveals pathogenesis evolution and contrasting modes of karyotype evolution via chromosome fusion or intercentromeric recombination.</title>
        <authorList>
            <person name="Coelho M.A."/>
            <person name="David-Palma M."/>
            <person name="Shea T."/>
            <person name="Bowers K."/>
            <person name="McGinley-Smith S."/>
            <person name="Mohammad A.W."/>
            <person name="Gnirke A."/>
            <person name="Yurkov A.M."/>
            <person name="Nowrousian M."/>
            <person name="Sun S."/>
            <person name="Cuomo C.A."/>
            <person name="Heitman J."/>
        </authorList>
    </citation>
    <scope>NUCLEOTIDE SEQUENCE [LARGE SCALE GENOMIC DNA]</scope>
    <source>
        <strain evidence="2 3">7685027</strain>
    </source>
</reference>
<feature type="region of interest" description="Disordered" evidence="1">
    <location>
        <begin position="29"/>
        <end position="60"/>
    </location>
</feature>
<proteinExistence type="predicted"/>
<sequence>MPGQKHLLDVDPDDLVSFYTATSSTGCGQGEVVRAHKRSRQCTHSPHQHTPSPQLASRSPPALLSESNIRTTYGASLSLDLADCPEQARKDWRAGLFASSPSSSHWSSNSASPVAISHSTPTRRRDQRPSFMPSLDSKPTIYQHPDASIRSELQENEEVVLGITSYPYPRYKLEGCSPKPAASNDFHHILSGLNHLRIRDQYTTQSPESLSRSTSSRSAMTLQTPPSGSSRRSFAIYSDNNEQNQILSLTPPPGILRPKQTGFPLSLMAVDGSPVSHRQCQNQIPGRILTLGKPMSDSNSDSSSEIDVVMEEPMISEAHEKNINQEDLQLSCK</sequence>
<protein>
    <submittedName>
        <fullName evidence="2">Uncharacterized protein</fullName>
    </submittedName>
</protein>
<feature type="region of interest" description="Disordered" evidence="1">
    <location>
        <begin position="101"/>
        <end position="142"/>
    </location>
</feature>
<evidence type="ECO:0000313" key="2">
    <source>
        <dbReference type="EMBL" id="WVO22639.1"/>
    </source>
</evidence>
<dbReference type="PROSITE" id="PS51257">
    <property type="entry name" value="PROKAR_LIPOPROTEIN"/>
    <property type="match status" value="1"/>
</dbReference>
<dbReference type="RefSeq" id="XP_064721878.1">
    <property type="nucleotide sequence ID" value="XM_064865806.1"/>
</dbReference>
<keyword evidence="3" id="KW-1185">Reference proteome</keyword>
<dbReference type="Proteomes" id="UP001432216">
    <property type="component" value="Chromosome 6"/>
</dbReference>
<feature type="compositionally biased region" description="Low complexity" evidence="1">
    <location>
        <begin position="101"/>
        <end position="112"/>
    </location>
</feature>
<evidence type="ECO:0000256" key="1">
    <source>
        <dbReference type="SAM" id="MobiDB-lite"/>
    </source>
</evidence>
<dbReference type="EMBL" id="CP143811">
    <property type="protein sequence ID" value="WVO22639.1"/>
    <property type="molecule type" value="Genomic_DNA"/>
</dbReference>
<feature type="region of interest" description="Disordered" evidence="1">
    <location>
        <begin position="314"/>
        <end position="333"/>
    </location>
</feature>
<feature type="compositionally biased region" description="Polar residues" evidence="1">
    <location>
        <begin position="42"/>
        <end position="57"/>
    </location>
</feature>
<name>A0ABZ2AWR7_9TREE</name>
<organism evidence="2 3">
    <name type="scientific">Cryptococcus decagattii</name>
    <dbReference type="NCBI Taxonomy" id="1859122"/>
    <lineage>
        <taxon>Eukaryota</taxon>
        <taxon>Fungi</taxon>
        <taxon>Dikarya</taxon>
        <taxon>Basidiomycota</taxon>
        <taxon>Agaricomycotina</taxon>
        <taxon>Tremellomycetes</taxon>
        <taxon>Tremellales</taxon>
        <taxon>Cryptococcaceae</taxon>
        <taxon>Cryptococcus</taxon>
        <taxon>Cryptococcus gattii species complex</taxon>
    </lineage>
</organism>
<feature type="region of interest" description="Disordered" evidence="1">
    <location>
        <begin position="203"/>
        <end position="234"/>
    </location>
</feature>
<feature type="compositionally biased region" description="Low complexity" evidence="1">
    <location>
        <begin position="206"/>
        <end position="218"/>
    </location>
</feature>
<evidence type="ECO:0000313" key="3">
    <source>
        <dbReference type="Proteomes" id="UP001432216"/>
    </source>
</evidence>
<dbReference type="GeneID" id="89990741"/>